<dbReference type="PANTHER" id="PTHR11358">
    <property type="entry name" value="ARGINASE/AGMATINASE"/>
    <property type="match status" value="1"/>
</dbReference>
<dbReference type="Gene3D" id="3.40.800.10">
    <property type="entry name" value="Ureohydrolase domain"/>
    <property type="match status" value="1"/>
</dbReference>
<organism evidence="1 2">
    <name type="scientific">Anaerostipes butyraticus</name>
    <dbReference type="NCBI Taxonomy" id="645466"/>
    <lineage>
        <taxon>Bacteria</taxon>
        <taxon>Bacillati</taxon>
        <taxon>Bacillota</taxon>
        <taxon>Clostridia</taxon>
        <taxon>Lachnospirales</taxon>
        <taxon>Lachnospiraceae</taxon>
        <taxon>Anaerostipes</taxon>
    </lineage>
</organism>
<dbReference type="GO" id="GO:0046872">
    <property type="term" value="F:metal ion binding"/>
    <property type="evidence" value="ECO:0007669"/>
    <property type="project" value="InterPro"/>
</dbReference>
<dbReference type="InterPro" id="IPR006035">
    <property type="entry name" value="Ureohydrolase"/>
</dbReference>
<dbReference type="AlphaFoldDB" id="A0A916VE27"/>
<dbReference type="PANTHER" id="PTHR11358:SF41">
    <property type="entry name" value="ARGINASE"/>
    <property type="match status" value="1"/>
</dbReference>
<dbReference type="GO" id="GO:0008783">
    <property type="term" value="F:agmatinase activity"/>
    <property type="evidence" value="ECO:0007669"/>
    <property type="project" value="TreeGrafter"/>
</dbReference>
<proteinExistence type="predicted"/>
<keyword evidence="2" id="KW-1185">Reference proteome</keyword>
<accession>A0A916VE27</accession>
<protein>
    <submittedName>
        <fullName evidence="1">Arginase</fullName>
    </submittedName>
</protein>
<gene>
    <name evidence="1" type="ORF">ANBU17_18840</name>
</gene>
<dbReference type="EMBL" id="BLYI01000043">
    <property type="protein sequence ID" value="GFO85537.1"/>
    <property type="molecule type" value="Genomic_DNA"/>
</dbReference>
<name>A0A916VE27_9FIRM</name>
<sequence length="258" mass="30263">MDSRNILFHFSGAYRQQDFYKGEDIEEIDCEHLQGTSCCLDRKTREWLEERIEAEGTGGIHFLDSGNYHYMTRLWIEQITQPFDLLVLDHHTDMDVPMLKELLTCGSWLRDAVEGQENLKEVYLIGPEQKDVDRIEDCHEERMHIITQEQMHQESRRKKAEGGRPIYISIDKDVMGEQWARTAWTQGDMTLEEMCGILDDFIKKREVLGVDICGEAPRSGNVAKESLWRNINEKTNDLLFEFLEDYKKAGFFEKSMIQ</sequence>
<dbReference type="SUPFAM" id="SSF52768">
    <property type="entry name" value="Arginase/deacetylase"/>
    <property type="match status" value="1"/>
</dbReference>
<reference evidence="1" key="1">
    <citation type="submission" date="2020-06" db="EMBL/GenBank/DDBJ databases">
        <title>Characterization of fructooligosaccharide metabolism and fructooligosaccharide-degrading enzymes in human commensal butyrate producers.</title>
        <authorList>
            <person name="Tanno H."/>
            <person name="Fujii T."/>
            <person name="Hirano K."/>
            <person name="Maeno S."/>
            <person name="Tonozuka T."/>
            <person name="Sakamoto M."/>
            <person name="Ohkuma M."/>
            <person name="Tochio T."/>
            <person name="Endo A."/>
        </authorList>
    </citation>
    <scope>NUCLEOTIDE SEQUENCE</scope>
    <source>
        <strain evidence="1">JCM 17466</strain>
    </source>
</reference>
<dbReference type="Pfam" id="PF00491">
    <property type="entry name" value="Arginase"/>
    <property type="match status" value="1"/>
</dbReference>
<dbReference type="Proteomes" id="UP000613208">
    <property type="component" value="Unassembled WGS sequence"/>
</dbReference>
<comment type="caution">
    <text evidence="1">The sequence shown here is derived from an EMBL/GenBank/DDBJ whole genome shotgun (WGS) entry which is preliminary data.</text>
</comment>
<dbReference type="GO" id="GO:0033389">
    <property type="term" value="P:putrescine biosynthetic process from arginine, via agmatine"/>
    <property type="evidence" value="ECO:0007669"/>
    <property type="project" value="TreeGrafter"/>
</dbReference>
<evidence type="ECO:0000313" key="1">
    <source>
        <dbReference type="EMBL" id="GFO85537.1"/>
    </source>
</evidence>
<dbReference type="RefSeq" id="WP_201311242.1">
    <property type="nucleotide sequence ID" value="NZ_BLYI01000043.1"/>
</dbReference>
<evidence type="ECO:0000313" key="2">
    <source>
        <dbReference type="Proteomes" id="UP000613208"/>
    </source>
</evidence>
<dbReference type="InterPro" id="IPR023696">
    <property type="entry name" value="Ureohydrolase_dom_sf"/>
</dbReference>